<protein>
    <submittedName>
        <fullName evidence="2">Uncharacterized protein</fullName>
    </submittedName>
</protein>
<evidence type="ECO:0000256" key="1">
    <source>
        <dbReference type="SAM" id="SignalP"/>
    </source>
</evidence>
<feature type="chain" id="PRO_5004844022" evidence="1">
    <location>
        <begin position="29"/>
        <end position="273"/>
    </location>
</feature>
<dbReference type="RefSeq" id="XP_009552154.1">
    <property type="nucleotide sequence ID" value="XM_009553859.1"/>
</dbReference>
<dbReference type="InParanoid" id="W4JQS9"/>
<dbReference type="HOGENOM" id="CLU_1019630_0_0_1"/>
<dbReference type="Proteomes" id="UP000030671">
    <property type="component" value="Unassembled WGS sequence"/>
</dbReference>
<keyword evidence="3" id="KW-1185">Reference proteome</keyword>
<dbReference type="AlphaFoldDB" id="W4JQS9"/>
<proteinExistence type="predicted"/>
<name>W4JQS9_HETIT</name>
<evidence type="ECO:0000313" key="3">
    <source>
        <dbReference type="Proteomes" id="UP000030671"/>
    </source>
</evidence>
<evidence type="ECO:0000313" key="2">
    <source>
        <dbReference type="EMBL" id="ETW75917.1"/>
    </source>
</evidence>
<organism evidence="2 3">
    <name type="scientific">Heterobasidion irregulare (strain TC 32-1)</name>
    <dbReference type="NCBI Taxonomy" id="747525"/>
    <lineage>
        <taxon>Eukaryota</taxon>
        <taxon>Fungi</taxon>
        <taxon>Dikarya</taxon>
        <taxon>Basidiomycota</taxon>
        <taxon>Agaricomycotina</taxon>
        <taxon>Agaricomycetes</taxon>
        <taxon>Russulales</taxon>
        <taxon>Bondarzewiaceae</taxon>
        <taxon>Heterobasidion</taxon>
        <taxon>Heterobasidion annosum species complex</taxon>
    </lineage>
</organism>
<accession>W4JQS9</accession>
<dbReference type="EMBL" id="KI925465">
    <property type="protein sequence ID" value="ETW75917.1"/>
    <property type="molecule type" value="Genomic_DNA"/>
</dbReference>
<feature type="signal peptide" evidence="1">
    <location>
        <begin position="1"/>
        <end position="28"/>
    </location>
</feature>
<dbReference type="KEGG" id="hir:HETIRDRAFT_119220"/>
<gene>
    <name evidence="2" type="ORF">HETIRDRAFT_119220</name>
</gene>
<keyword evidence="1" id="KW-0732">Signal</keyword>
<reference evidence="2 3" key="1">
    <citation type="journal article" date="2012" name="New Phytol.">
        <title>Insight into trade-off between wood decay and parasitism from the genome of a fungal forest pathogen.</title>
        <authorList>
            <person name="Olson A."/>
            <person name="Aerts A."/>
            <person name="Asiegbu F."/>
            <person name="Belbahri L."/>
            <person name="Bouzid O."/>
            <person name="Broberg A."/>
            <person name="Canback B."/>
            <person name="Coutinho P.M."/>
            <person name="Cullen D."/>
            <person name="Dalman K."/>
            <person name="Deflorio G."/>
            <person name="van Diepen L.T."/>
            <person name="Dunand C."/>
            <person name="Duplessis S."/>
            <person name="Durling M."/>
            <person name="Gonthier P."/>
            <person name="Grimwood J."/>
            <person name="Fossdal C.G."/>
            <person name="Hansson D."/>
            <person name="Henrissat B."/>
            <person name="Hietala A."/>
            <person name="Himmelstrand K."/>
            <person name="Hoffmeister D."/>
            <person name="Hogberg N."/>
            <person name="James T.Y."/>
            <person name="Karlsson M."/>
            <person name="Kohler A."/>
            <person name="Kues U."/>
            <person name="Lee Y.H."/>
            <person name="Lin Y.C."/>
            <person name="Lind M."/>
            <person name="Lindquist E."/>
            <person name="Lombard V."/>
            <person name="Lucas S."/>
            <person name="Lunden K."/>
            <person name="Morin E."/>
            <person name="Murat C."/>
            <person name="Park J."/>
            <person name="Raffaello T."/>
            <person name="Rouze P."/>
            <person name="Salamov A."/>
            <person name="Schmutz J."/>
            <person name="Solheim H."/>
            <person name="Stahlberg J."/>
            <person name="Velez H."/>
            <person name="de Vries R.P."/>
            <person name="Wiebenga A."/>
            <person name="Woodward S."/>
            <person name="Yakovlev I."/>
            <person name="Garbelotto M."/>
            <person name="Martin F."/>
            <person name="Grigoriev I.V."/>
            <person name="Stenlid J."/>
        </authorList>
    </citation>
    <scope>NUCLEOTIDE SEQUENCE [LARGE SCALE GENOMIC DNA]</scope>
    <source>
        <strain evidence="2 3">TC 32-1</strain>
    </source>
</reference>
<dbReference type="GeneID" id="20666638"/>
<sequence>MTNQIFTPAPPTLQVVLVLCLALRATSSISPHQDDPKKHHAKHPMSLQAVGMHKHDTSMNRKPAPRKKDSFKTPYSAKVQLAQENAPAAIVARPFYEVTATIAAAPVDVIAALSCEVATAVATLLGVAATIVTPVLTQQPPKLILKPLHEPGTPVLTLPVPTLILLSLKCTPPYLHPPFNKKGFVVKNILDRLSKLKFQFPRVKWMVEDMVESFPSTMMMSMSHNLKVLCRELTKATTRNNELEGKLVNMIGQMTDWKIEMETFKAKVKKGRE</sequence>